<feature type="domain" description="Non-reducing end beta-L-arabinofuranosidase-like GH127 catalytic" evidence="1">
    <location>
        <begin position="64"/>
        <end position="376"/>
    </location>
</feature>
<protein>
    <submittedName>
        <fullName evidence="3">Glycoside hydrolase family 127 protein</fullName>
    </submittedName>
</protein>
<name>A0A926E0T1_9FIRM</name>
<dbReference type="GO" id="GO:0016787">
    <property type="term" value="F:hydrolase activity"/>
    <property type="evidence" value="ECO:0007669"/>
    <property type="project" value="UniProtKB-KW"/>
</dbReference>
<dbReference type="PANTHER" id="PTHR31151">
    <property type="entry name" value="PROLINE-TRNA LIGASE (DUF1680)"/>
    <property type="match status" value="1"/>
</dbReference>
<gene>
    <name evidence="3" type="ORF">H8710_05390</name>
</gene>
<keyword evidence="4" id="KW-1185">Reference proteome</keyword>
<dbReference type="RefSeq" id="WP_249294397.1">
    <property type="nucleotide sequence ID" value="NZ_JACRSV010000001.1"/>
</dbReference>
<dbReference type="InterPro" id="IPR012878">
    <property type="entry name" value="Beta-AFase-like_GH127_cat"/>
</dbReference>
<evidence type="ECO:0000259" key="2">
    <source>
        <dbReference type="Pfam" id="PF20736"/>
    </source>
</evidence>
<organism evidence="3 4">
    <name type="scientific">Fumia xinanensis</name>
    <dbReference type="NCBI Taxonomy" id="2763659"/>
    <lineage>
        <taxon>Bacteria</taxon>
        <taxon>Bacillati</taxon>
        <taxon>Bacillota</taxon>
        <taxon>Clostridia</taxon>
        <taxon>Eubacteriales</taxon>
        <taxon>Oscillospiraceae</taxon>
        <taxon>Fumia</taxon>
    </lineage>
</organism>
<evidence type="ECO:0000313" key="4">
    <source>
        <dbReference type="Proteomes" id="UP000610760"/>
    </source>
</evidence>
<dbReference type="Pfam" id="PF20736">
    <property type="entry name" value="Glyco_hydro127M"/>
    <property type="match status" value="1"/>
</dbReference>
<dbReference type="SUPFAM" id="SSF48208">
    <property type="entry name" value="Six-hairpin glycosidases"/>
    <property type="match status" value="1"/>
</dbReference>
<dbReference type="AlphaFoldDB" id="A0A926E0T1"/>
<keyword evidence="3" id="KW-0378">Hydrolase</keyword>
<dbReference type="InterPro" id="IPR049046">
    <property type="entry name" value="Beta-AFase-like_GH127_middle"/>
</dbReference>
<dbReference type="Proteomes" id="UP000610760">
    <property type="component" value="Unassembled WGS sequence"/>
</dbReference>
<sequence length="622" mass="71678">MATTLKALRLTSFSPKELKPSGWLLTQLKLQAEGLAGNLDKVWPDVRDSKWVGGDREGWERVPYWLDGFIPLAYLLGNREMIDRANRYVNAIIESQRPDGWICPCKDDERETYDMWALILVCKVLTVYYDCSGDKRIEDVVRKALWQFKGQLCHTTLQNWAASRWFEALIPIYWLFERSREEWLIDLAFTLYEQGIDYKKIFHNWRFEAPKKEWSYLTHVVNMSMALKSDALMTRILGGDPSRFAREMVNLLTRYHGTAYGHFTGDECLAGTSPIQGSELCSIVEAMYSYEQLLQISGSREWADKLEILAFNALPAAVSPDMWCHQYDQMTNQIACTPIPEDKVHFGTNNGESHLFGLEPNFGCCTANFGQGWPKFALSTFMRTPSGIAAAVFAPTRLHTTVNGVPVTCEIDTNYPFRNRITFTIEAQDNVTFDFLIRIPSFADEVHINGENIMLTGYHTHGYHTLTRNWKGFHLIEMAIRTDPEIVARPNDLVSVRRGPLVYALPIHEQWDKREYVRDGVERKFPYCDYEITPTSRWNYGLCSTHFELEEIDDFSTPFSPQHAPIALYTKIVEVKWGEQYGVCNPLPDSSEPISVPRRRKLIPYGCTNLRMTELPFVNIQK</sequence>
<dbReference type="EMBL" id="JACRSV010000001">
    <property type="protein sequence ID" value="MBC8559504.1"/>
    <property type="molecule type" value="Genomic_DNA"/>
</dbReference>
<dbReference type="InterPro" id="IPR008928">
    <property type="entry name" value="6-hairpin_glycosidase_sf"/>
</dbReference>
<dbReference type="GO" id="GO:0005975">
    <property type="term" value="P:carbohydrate metabolic process"/>
    <property type="evidence" value="ECO:0007669"/>
    <property type="project" value="InterPro"/>
</dbReference>
<evidence type="ECO:0000313" key="3">
    <source>
        <dbReference type="EMBL" id="MBC8559504.1"/>
    </source>
</evidence>
<dbReference type="PANTHER" id="PTHR31151:SF0">
    <property type="entry name" value="PROLINE-TRNA LIGASE (DUF1680)"/>
    <property type="match status" value="1"/>
</dbReference>
<feature type="domain" description="Non-reducing end beta-L-arabinofuranosidase-like GH127 middle" evidence="2">
    <location>
        <begin position="388"/>
        <end position="479"/>
    </location>
</feature>
<accession>A0A926E0T1</accession>
<reference evidence="3" key="1">
    <citation type="submission" date="2020-08" db="EMBL/GenBank/DDBJ databases">
        <title>Genome public.</title>
        <authorList>
            <person name="Liu C."/>
            <person name="Sun Q."/>
        </authorList>
    </citation>
    <scope>NUCLEOTIDE SEQUENCE</scope>
    <source>
        <strain evidence="3">NSJ-33</strain>
    </source>
</reference>
<evidence type="ECO:0000259" key="1">
    <source>
        <dbReference type="Pfam" id="PF07944"/>
    </source>
</evidence>
<dbReference type="Pfam" id="PF07944">
    <property type="entry name" value="Beta-AFase-like_GH127_cat"/>
    <property type="match status" value="1"/>
</dbReference>
<proteinExistence type="predicted"/>
<comment type="caution">
    <text evidence="3">The sequence shown here is derived from an EMBL/GenBank/DDBJ whole genome shotgun (WGS) entry which is preliminary data.</text>
</comment>